<dbReference type="PANTHER" id="PTHR47331">
    <property type="entry name" value="PHD-TYPE DOMAIN-CONTAINING PROTEIN"/>
    <property type="match status" value="1"/>
</dbReference>
<evidence type="ECO:0000259" key="2">
    <source>
        <dbReference type="Pfam" id="PF05585"/>
    </source>
</evidence>
<reference evidence="3" key="1">
    <citation type="submission" date="2023-06" db="EMBL/GenBank/DDBJ databases">
        <title>Genomic analysis of the entomopathogenic nematode Steinernema hermaphroditum.</title>
        <authorList>
            <person name="Schwarz E.M."/>
            <person name="Heppert J.K."/>
            <person name="Baniya A."/>
            <person name="Schwartz H.T."/>
            <person name="Tan C.-H."/>
            <person name="Antoshechkin I."/>
            <person name="Sternberg P.W."/>
            <person name="Goodrich-Blair H."/>
            <person name="Dillman A.R."/>
        </authorList>
    </citation>
    <scope>NUCLEOTIDE SEQUENCE</scope>
    <source>
        <strain evidence="3">PS9179</strain>
        <tissue evidence="3">Whole animal</tissue>
    </source>
</reference>
<proteinExistence type="predicted"/>
<feature type="compositionally biased region" description="Polar residues" evidence="1">
    <location>
        <begin position="215"/>
        <end position="229"/>
    </location>
</feature>
<organism evidence="3 4">
    <name type="scientific">Steinernema hermaphroditum</name>
    <dbReference type="NCBI Taxonomy" id="289476"/>
    <lineage>
        <taxon>Eukaryota</taxon>
        <taxon>Metazoa</taxon>
        <taxon>Ecdysozoa</taxon>
        <taxon>Nematoda</taxon>
        <taxon>Chromadorea</taxon>
        <taxon>Rhabditida</taxon>
        <taxon>Tylenchina</taxon>
        <taxon>Panagrolaimomorpha</taxon>
        <taxon>Strongyloidoidea</taxon>
        <taxon>Steinernematidae</taxon>
        <taxon>Steinernema</taxon>
    </lineage>
</organism>
<dbReference type="AlphaFoldDB" id="A0AA39HEQ6"/>
<dbReference type="InterPro" id="IPR008737">
    <property type="entry name" value="DUF1758"/>
</dbReference>
<sequence>MSTPTPPPAPRPTFAPLPTITVKKFKGDRREWAEFEAAFSLAVDSNTSLPAALKLTYLKGYLEGEASAVLVGLETTGANYTIAFDLLKKRFGDKSILKEQLHADLADLPFSSEKVVDLRRFVEKIATICRQLKDLGEDPNHPLTTQLIYKKLPTGVVSDLVTEGALSKSSQSWTTEMLQSKLIDIVERRETVYRHKLLAKQAGRKDDSSGRQPGKSHNSADQAGKQTATPVKETSAFPAASKPARKKSEPWCVFCDSQGDHWHANCPTHVTISQRRTRLKEMSRCEICFKNSHEQCRSRKTCFRCKEKGHNVALCPNKTHTACALTASSDNSSKMESVDHTNTVETFMAHRSEDVLQTAPVTLFNPDAPELNLECHAFLDSGSQRSYTLPSVASQLRLSTHSKTQLSVRGLGDSTLNFASKEVQIGIRLRDGSSKIFAANTCPTITANGLLSTSVPVGREESAAETVKPSILLGNKIFWEICASNITTTLPNGFTLVKSKLGDIVTGRGILETSESYPVQCETTTMIATEYYEHLWKLETIGITDDPCVKDDKVAEKILKDNIKWTGDCYEVALLWKDAEPDLPDNLGVCRQRLVGLYNRLKHSPEDLEGYDNYVKELHDLGFIEKVTTNSDSDTLCHYLPHRDVFKEVGGIRRVVFDASSKAKKSLNSLNDLLYRGPNKLPDIAGILLRSRVPPIVTWSDLQGNIPKCPTS</sequence>
<dbReference type="Pfam" id="PF05585">
    <property type="entry name" value="DUF1758"/>
    <property type="match status" value="1"/>
</dbReference>
<accession>A0AA39HEQ6</accession>
<evidence type="ECO:0000313" key="4">
    <source>
        <dbReference type="Proteomes" id="UP001175271"/>
    </source>
</evidence>
<keyword evidence="4" id="KW-1185">Reference proteome</keyword>
<dbReference type="EMBL" id="JAUCMV010000004">
    <property type="protein sequence ID" value="KAK0404190.1"/>
    <property type="molecule type" value="Genomic_DNA"/>
</dbReference>
<evidence type="ECO:0000313" key="3">
    <source>
        <dbReference type="EMBL" id="KAK0404190.1"/>
    </source>
</evidence>
<comment type="caution">
    <text evidence="3">The sequence shown here is derived from an EMBL/GenBank/DDBJ whole genome shotgun (WGS) entry which is preliminary data.</text>
</comment>
<dbReference type="Pfam" id="PF03564">
    <property type="entry name" value="DUF1759"/>
    <property type="match status" value="1"/>
</dbReference>
<dbReference type="Proteomes" id="UP001175271">
    <property type="component" value="Unassembled WGS sequence"/>
</dbReference>
<name>A0AA39HEQ6_9BILA</name>
<evidence type="ECO:0000256" key="1">
    <source>
        <dbReference type="SAM" id="MobiDB-lite"/>
    </source>
</evidence>
<feature type="region of interest" description="Disordered" evidence="1">
    <location>
        <begin position="197"/>
        <end position="242"/>
    </location>
</feature>
<feature type="domain" description="DUF1758" evidence="2">
    <location>
        <begin position="365"/>
        <end position="508"/>
    </location>
</feature>
<protein>
    <recommendedName>
        <fullName evidence="2">DUF1758 domain-containing protein</fullName>
    </recommendedName>
</protein>
<gene>
    <name evidence="3" type="ORF">QR680_017331</name>
</gene>
<dbReference type="PANTHER" id="PTHR47331:SF5">
    <property type="entry name" value="RIBONUCLEASE H"/>
    <property type="match status" value="1"/>
</dbReference>
<dbReference type="InterPro" id="IPR005312">
    <property type="entry name" value="DUF1759"/>
</dbReference>